<sequence length="164" mass="19787">MVDDCVNADHHSLVVKLIERKKEENKKWEKELRKIKTEKQMWEIIRKGDSGVFKEKVDRWQRLARFRLGNGIRGNRHWEEEDCKRCRMCECINETWEHTCGSDSSLLLMLNKCLIKSRIEYIAFIWFNLFQYQSKKLEIIQSQAIRTALEYRKTTPINVMLYEA</sequence>
<feature type="non-terminal residue" evidence="1">
    <location>
        <position position="164"/>
    </location>
</feature>
<dbReference type="AlphaFoldDB" id="E9J0J9"/>
<dbReference type="HOGENOM" id="CLU_1621107_0_0_1"/>
<proteinExistence type="predicted"/>
<name>E9J0J9_SOLIN</name>
<reference evidence="1" key="1">
    <citation type="journal article" date="2011" name="Proc. Natl. Acad. Sci. U.S.A.">
        <title>The genome of the fire ant Solenopsis invicta.</title>
        <authorList>
            <person name="Wurm Y."/>
            <person name="Wang J."/>
            <person name="Riba-Grognuz O."/>
            <person name="Corona M."/>
            <person name="Nygaard S."/>
            <person name="Hunt B.G."/>
            <person name="Ingram K.K."/>
            <person name="Falquet L."/>
            <person name="Nipitwattanaphon M."/>
            <person name="Gotzek D."/>
            <person name="Dijkstra M.B."/>
            <person name="Oettler J."/>
            <person name="Comtesse F."/>
            <person name="Shih C.J."/>
            <person name="Wu W.J."/>
            <person name="Yang C.C."/>
            <person name="Thomas J."/>
            <person name="Beaudoing E."/>
            <person name="Pradervand S."/>
            <person name="Flegel V."/>
            <person name="Cook E.D."/>
            <person name="Fabbretti R."/>
            <person name="Stockinger H."/>
            <person name="Long L."/>
            <person name="Farmerie W.G."/>
            <person name="Oakey J."/>
            <person name="Boomsma J.J."/>
            <person name="Pamilo P."/>
            <person name="Yi S.V."/>
            <person name="Heinze J."/>
            <person name="Goodisman M.A."/>
            <person name="Farinelli L."/>
            <person name="Harshman K."/>
            <person name="Hulo N."/>
            <person name="Cerutti L."/>
            <person name="Xenarios I."/>
            <person name="Shoemaker D."/>
            <person name="Keller L."/>
        </authorList>
    </citation>
    <scope>NUCLEOTIDE SEQUENCE [LARGE SCALE GENOMIC DNA]</scope>
</reference>
<evidence type="ECO:0000313" key="1">
    <source>
        <dbReference type="EMBL" id="EFZ13656.1"/>
    </source>
</evidence>
<organism>
    <name type="scientific">Solenopsis invicta</name>
    <name type="common">Red imported fire ant</name>
    <name type="synonym">Solenopsis wagneri</name>
    <dbReference type="NCBI Taxonomy" id="13686"/>
    <lineage>
        <taxon>Eukaryota</taxon>
        <taxon>Metazoa</taxon>
        <taxon>Ecdysozoa</taxon>
        <taxon>Arthropoda</taxon>
        <taxon>Hexapoda</taxon>
        <taxon>Insecta</taxon>
        <taxon>Pterygota</taxon>
        <taxon>Neoptera</taxon>
        <taxon>Endopterygota</taxon>
        <taxon>Hymenoptera</taxon>
        <taxon>Apocrita</taxon>
        <taxon>Aculeata</taxon>
        <taxon>Formicoidea</taxon>
        <taxon>Formicidae</taxon>
        <taxon>Myrmicinae</taxon>
        <taxon>Solenopsis</taxon>
    </lineage>
</organism>
<gene>
    <name evidence="1" type="ORF">SINV_03559</name>
</gene>
<accession>E9J0J9</accession>
<dbReference type="EMBL" id="GL767516">
    <property type="protein sequence ID" value="EFZ13656.1"/>
    <property type="molecule type" value="Genomic_DNA"/>
</dbReference>
<protein>
    <submittedName>
        <fullName evidence="1">Uncharacterized protein</fullName>
    </submittedName>
</protein>